<dbReference type="EMBL" id="LT605205">
    <property type="protein sequence ID" value="SCD20435.1"/>
    <property type="molecule type" value="Genomic_DNA"/>
</dbReference>
<dbReference type="Proteomes" id="UP000187464">
    <property type="component" value="Chromosome I"/>
</dbReference>
<gene>
    <name evidence="1" type="ORF">PSM36_1615</name>
</gene>
<dbReference type="PROSITE" id="PS51257">
    <property type="entry name" value="PROKAR_LIPOPROTEIN"/>
    <property type="match status" value="1"/>
</dbReference>
<organism evidence="1 2">
    <name type="scientific">Proteiniphilum saccharofermentans</name>
    <dbReference type="NCBI Taxonomy" id="1642647"/>
    <lineage>
        <taxon>Bacteria</taxon>
        <taxon>Pseudomonadati</taxon>
        <taxon>Bacteroidota</taxon>
        <taxon>Bacteroidia</taxon>
        <taxon>Bacteroidales</taxon>
        <taxon>Dysgonomonadaceae</taxon>
        <taxon>Proteiniphilum</taxon>
    </lineage>
</organism>
<dbReference type="PANTHER" id="PTHR45588:SF1">
    <property type="entry name" value="WW DOMAIN-CONTAINING PROTEIN"/>
    <property type="match status" value="1"/>
</dbReference>
<reference evidence="2" key="1">
    <citation type="submission" date="2016-08" db="EMBL/GenBank/DDBJ databases">
        <authorList>
            <person name="Wibberg D."/>
        </authorList>
    </citation>
    <scope>NUCLEOTIDE SEQUENCE [LARGE SCALE GENOMIC DNA]</scope>
</reference>
<proteinExistence type="predicted"/>
<dbReference type="KEGG" id="psac:PSM36_1615"/>
<name>A0A1R3T8Z8_9BACT</name>
<evidence type="ECO:0000313" key="2">
    <source>
        <dbReference type="Proteomes" id="UP000187464"/>
    </source>
</evidence>
<protein>
    <submittedName>
        <fullName evidence="1">Uncharacterized protein</fullName>
    </submittedName>
</protein>
<keyword evidence="2" id="KW-1185">Reference proteome</keyword>
<dbReference type="STRING" id="1642647.PSM36_1615"/>
<dbReference type="PANTHER" id="PTHR45588">
    <property type="entry name" value="TPR DOMAIN-CONTAINING PROTEIN"/>
    <property type="match status" value="1"/>
</dbReference>
<evidence type="ECO:0000313" key="1">
    <source>
        <dbReference type="EMBL" id="SCD20435.1"/>
    </source>
</evidence>
<sequence length="211" mass="23574">MIRFPFLVLSVLLILSCNNKKEEVKEKTSVMTGCHSTQTTDNEWYTSGKKAPMFKGLEGINFKISTSSEEAQAYFNQGMMLSYSFNHAEAARSFYEASRLYSTCAMGYWGYAYVLGPNYNAPIMAEDNYQPAYEATLKALSLSKNCTPMEIALINALATRYEAKAPDDRSHLDIAYAEAMKKVYEQYSSNPDIGALYAESLKLASSSSIIH</sequence>
<accession>A0A1R3T8Z8</accession>
<dbReference type="AlphaFoldDB" id="A0A1R3T8Z8"/>
<dbReference type="RefSeq" id="WP_179947217.1">
    <property type="nucleotide sequence ID" value="NZ_LT605205.1"/>
</dbReference>